<protein>
    <submittedName>
        <fullName evidence="1">Uncharacterized protein</fullName>
    </submittedName>
</protein>
<sequence>MRNKMSVKAHRR</sequence>
<evidence type="ECO:0000313" key="1">
    <source>
        <dbReference type="EMBL" id="MBX52089.1"/>
    </source>
</evidence>
<organism evidence="1">
    <name type="scientific">Rhizophora mucronata</name>
    <name type="common">Asiatic mangrove</name>
    <dbReference type="NCBI Taxonomy" id="61149"/>
    <lineage>
        <taxon>Eukaryota</taxon>
        <taxon>Viridiplantae</taxon>
        <taxon>Streptophyta</taxon>
        <taxon>Embryophyta</taxon>
        <taxon>Tracheophyta</taxon>
        <taxon>Spermatophyta</taxon>
        <taxon>Magnoliopsida</taxon>
        <taxon>eudicotyledons</taxon>
        <taxon>Gunneridae</taxon>
        <taxon>Pentapetalae</taxon>
        <taxon>rosids</taxon>
        <taxon>fabids</taxon>
        <taxon>Malpighiales</taxon>
        <taxon>Rhizophoraceae</taxon>
        <taxon>Rhizophora</taxon>
    </lineage>
</organism>
<reference evidence="1" key="1">
    <citation type="submission" date="2018-02" db="EMBL/GenBank/DDBJ databases">
        <title>Rhizophora mucronata_Transcriptome.</title>
        <authorList>
            <person name="Meera S.P."/>
            <person name="Sreeshan A."/>
            <person name="Augustine A."/>
        </authorList>
    </citation>
    <scope>NUCLEOTIDE SEQUENCE</scope>
    <source>
        <tissue evidence="1">Leaf</tissue>
    </source>
</reference>
<dbReference type="EMBL" id="GGEC01071605">
    <property type="protein sequence ID" value="MBX52089.1"/>
    <property type="molecule type" value="Transcribed_RNA"/>
</dbReference>
<proteinExistence type="predicted"/>
<name>A0A2P2PBL7_RHIMU</name>
<accession>A0A2P2PBL7</accession>